<evidence type="ECO:0000313" key="3">
    <source>
        <dbReference type="Proteomes" id="UP001365542"/>
    </source>
</evidence>
<feature type="region of interest" description="Disordered" evidence="1">
    <location>
        <begin position="47"/>
        <end position="69"/>
    </location>
</feature>
<gene>
    <name evidence="2" type="ORF">TWF694_010011</name>
</gene>
<comment type="caution">
    <text evidence="2">The sequence shown here is derived from an EMBL/GenBank/DDBJ whole genome shotgun (WGS) entry which is preliminary data.</text>
</comment>
<dbReference type="AlphaFoldDB" id="A0AAV9X900"/>
<dbReference type="Proteomes" id="UP001365542">
    <property type="component" value="Unassembled WGS sequence"/>
</dbReference>
<organism evidence="2 3">
    <name type="scientific">Orbilia ellipsospora</name>
    <dbReference type="NCBI Taxonomy" id="2528407"/>
    <lineage>
        <taxon>Eukaryota</taxon>
        <taxon>Fungi</taxon>
        <taxon>Dikarya</taxon>
        <taxon>Ascomycota</taxon>
        <taxon>Pezizomycotina</taxon>
        <taxon>Orbiliomycetes</taxon>
        <taxon>Orbiliales</taxon>
        <taxon>Orbiliaceae</taxon>
        <taxon>Orbilia</taxon>
    </lineage>
</organism>
<keyword evidence="3" id="KW-1185">Reference proteome</keyword>
<evidence type="ECO:0000256" key="1">
    <source>
        <dbReference type="SAM" id="MobiDB-lite"/>
    </source>
</evidence>
<proteinExistence type="predicted"/>
<sequence length="69" mass="7713">MIRQYFNPDHPAMKVMNYIASTLDPEEYRIMPSSATFVDVISRLETEEGPRPGGRIPGIISAPVPQLNP</sequence>
<protein>
    <submittedName>
        <fullName evidence="2">Uncharacterized protein</fullName>
    </submittedName>
</protein>
<reference evidence="2 3" key="1">
    <citation type="submission" date="2019-10" db="EMBL/GenBank/DDBJ databases">
        <authorList>
            <person name="Palmer J.M."/>
        </authorList>
    </citation>
    <scope>NUCLEOTIDE SEQUENCE [LARGE SCALE GENOMIC DNA]</scope>
    <source>
        <strain evidence="2 3">TWF694</strain>
    </source>
</reference>
<evidence type="ECO:0000313" key="2">
    <source>
        <dbReference type="EMBL" id="KAK6538426.1"/>
    </source>
</evidence>
<dbReference type="EMBL" id="JAVHJO010000007">
    <property type="protein sequence ID" value="KAK6538426.1"/>
    <property type="molecule type" value="Genomic_DNA"/>
</dbReference>
<accession>A0AAV9X900</accession>
<name>A0AAV9X900_9PEZI</name>